<comment type="caution">
    <text evidence="4">The sequence shown here is derived from an EMBL/GenBank/DDBJ whole genome shotgun (WGS) entry which is preliminary data.</text>
</comment>
<evidence type="ECO:0000313" key="5">
    <source>
        <dbReference type="Proteomes" id="UP000179164"/>
    </source>
</evidence>
<keyword evidence="1 2" id="KW-0378">Hydrolase</keyword>
<dbReference type="AlphaFoldDB" id="A0A1G2B5H0"/>
<dbReference type="InterPro" id="IPR020084">
    <property type="entry name" value="NUDIX_hydrolase_CS"/>
</dbReference>
<dbReference type="Gene3D" id="3.90.79.10">
    <property type="entry name" value="Nucleoside Triphosphate Pyrophosphohydrolase"/>
    <property type="match status" value="1"/>
</dbReference>
<evidence type="ECO:0000256" key="2">
    <source>
        <dbReference type="RuleBase" id="RU003476"/>
    </source>
</evidence>
<gene>
    <name evidence="4" type="ORF">A2898_01620</name>
</gene>
<dbReference type="Proteomes" id="UP000179164">
    <property type="component" value="Unassembled WGS sequence"/>
</dbReference>
<accession>A0A1G2B5H0</accession>
<dbReference type="GO" id="GO:0016787">
    <property type="term" value="F:hydrolase activity"/>
    <property type="evidence" value="ECO:0007669"/>
    <property type="project" value="UniProtKB-KW"/>
</dbReference>
<comment type="similarity">
    <text evidence="2">Belongs to the Nudix hydrolase family.</text>
</comment>
<dbReference type="PRINTS" id="PR00502">
    <property type="entry name" value="NUDIXFAMILY"/>
</dbReference>
<evidence type="ECO:0000313" key="4">
    <source>
        <dbReference type="EMBL" id="OGY83956.1"/>
    </source>
</evidence>
<protein>
    <recommendedName>
        <fullName evidence="3">Nudix hydrolase domain-containing protein</fullName>
    </recommendedName>
</protein>
<evidence type="ECO:0000256" key="1">
    <source>
        <dbReference type="ARBA" id="ARBA00022801"/>
    </source>
</evidence>
<feature type="domain" description="Nudix hydrolase" evidence="3">
    <location>
        <begin position="38"/>
        <end position="168"/>
    </location>
</feature>
<dbReference type="PROSITE" id="PS00893">
    <property type="entry name" value="NUDIX_BOX"/>
    <property type="match status" value="1"/>
</dbReference>
<evidence type="ECO:0000259" key="3">
    <source>
        <dbReference type="PROSITE" id="PS51462"/>
    </source>
</evidence>
<dbReference type="Pfam" id="PF00293">
    <property type="entry name" value="NUDIX"/>
    <property type="match status" value="1"/>
</dbReference>
<dbReference type="PANTHER" id="PTHR43736:SF1">
    <property type="entry name" value="DIHYDRONEOPTERIN TRIPHOSPHATE DIPHOSPHATASE"/>
    <property type="match status" value="1"/>
</dbReference>
<dbReference type="InterPro" id="IPR000086">
    <property type="entry name" value="NUDIX_hydrolase_dom"/>
</dbReference>
<sequence>MKKQYRYCPICATKFVLRQLYDEKQLVCPKCGYIFWQNAKPAVCGFIIRGNTILLVRRAVPPATGTWDVPGGFVKEHEHPEKAMVRELQEELGVRATVKGFFGFYMDLYGGHNGPTSAVLNIYYLVSLPPSARLQPTDDISDARWFSLSRLPKHISFKHIHEAIRDWKRGKKE</sequence>
<dbReference type="CDD" id="cd02883">
    <property type="entry name" value="NUDIX_Hydrolase"/>
    <property type="match status" value="1"/>
</dbReference>
<dbReference type="STRING" id="1798543.A2898_01620"/>
<dbReference type="EMBL" id="MHKE01000012">
    <property type="protein sequence ID" value="OGY83956.1"/>
    <property type="molecule type" value="Genomic_DNA"/>
</dbReference>
<dbReference type="InterPro" id="IPR015797">
    <property type="entry name" value="NUDIX_hydrolase-like_dom_sf"/>
</dbReference>
<name>A0A1G2B5H0_9BACT</name>
<dbReference type="InterPro" id="IPR020476">
    <property type="entry name" value="Nudix_hydrolase"/>
</dbReference>
<dbReference type="PANTHER" id="PTHR43736">
    <property type="entry name" value="ADP-RIBOSE PYROPHOSPHATASE"/>
    <property type="match status" value="1"/>
</dbReference>
<dbReference type="PROSITE" id="PS51462">
    <property type="entry name" value="NUDIX"/>
    <property type="match status" value="1"/>
</dbReference>
<organism evidence="4 5">
    <name type="scientific">Candidatus Kerfeldbacteria bacterium RIFCSPLOWO2_01_FULL_48_11</name>
    <dbReference type="NCBI Taxonomy" id="1798543"/>
    <lineage>
        <taxon>Bacteria</taxon>
        <taxon>Candidatus Kerfeldiibacteriota</taxon>
    </lineage>
</organism>
<dbReference type="SUPFAM" id="SSF55811">
    <property type="entry name" value="Nudix"/>
    <property type="match status" value="1"/>
</dbReference>
<proteinExistence type="inferred from homology"/>
<reference evidence="4 5" key="1">
    <citation type="journal article" date="2016" name="Nat. Commun.">
        <title>Thousands of microbial genomes shed light on interconnected biogeochemical processes in an aquifer system.</title>
        <authorList>
            <person name="Anantharaman K."/>
            <person name="Brown C.T."/>
            <person name="Hug L.A."/>
            <person name="Sharon I."/>
            <person name="Castelle C.J."/>
            <person name="Probst A.J."/>
            <person name="Thomas B.C."/>
            <person name="Singh A."/>
            <person name="Wilkins M.J."/>
            <person name="Karaoz U."/>
            <person name="Brodie E.L."/>
            <person name="Williams K.H."/>
            <person name="Hubbard S.S."/>
            <person name="Banfield J.F."/>
        </authorList>
    </citation>
    <scope>NUCLEOTIDE SEQUENCE [LARGE SCALE GENOMIC DNA]</scope>
</reference>